<feature type="non-terminal residue" evidence="4">
    <location>
        <position position="1"/>
    </location>
</feature>
<gene>
    <name evidence="4" type="ORF">E4U03_10370</name>
</gene>
<proteinExistence type="predicted"/>
<name>A0A4Y9F2G0_9MICC</name>
<dbReference type="OrthoDB" id="7210788at2"/>
<evidence type="ECO:0000313" key="4">
    <source>
        <dbReference type="EMBL" id="TFU20899.1"/>
    </source>
</evidence>
<keyword evidence="2" id="KW-0472">Membrane</keyword>
<feature type="compositionally biased region" description="Polar residues" evidence="1">
    <location>
        <begin position="200"/>
        <end position="213"/>
    </location>
</feature>
<sequence>PEPAPDPTTDGVTNAAGTVTWGIKDSFLNYLIAQNAVTPGESTSLEGNNFVFAGATAQKTETGYSITVPGSFSLVAHGGVLNINLHSFRVVTDGANGYIYSTGTSANTGEITDQPIASFDASALTTDAEGNLLLSGVTTYATGHASTIFGSRYAEGLEFDPLYLRVAAPIVEDALTPAPAPSESPAPSPSAEPTVAPSTQPTVEATAQPSTNPADPAPQCVPVTVTETVPGATTTQADGTISAATFSWGVRSSFRNYIGGGIAQGGWELTDTTYSSSTFNWANGSGTYSNGKGSISFTGSVRFTGHKGTLNTLMSNPRLEVNGSTGTLYLSVTSNDMNGNATNYGEVAFATVNTSSLALNGSTISLSGASATLTEAGAAAFAGFYKAGEALDPISFTGTLGSKTVTGASQTIEKTQYVSQNGANCDALNAEAERKAEAARVAAQSGKLANTGASVGALVALGAVLLAAGAVVVARRRAS</sequence>
<dbReference type="Proteomes" id="UP000297951">
    <property type="component" value="Unassembled WGS sequence"/>
</dbReference>
<accession>A0A4Y9F2G0</accession>
<feature type="compositionally biased region" description="Pro residues" evidence="1">
    <location>
        <begin position="178"/>
        <end position="190"/>
    </location>
</feature>
<feature type="transmembrane region" description="Helical" evidence="2">
    <location>
        <begin position="453"/>
        <end position="474"/>
    </location>
</feature>
<evidence type="ECO:0000256" key="2">
    <source>
        <dbReference type="SAM" id="Phobius"/>
    </source>
</evidence>
<evidence type="ECO:0000313" key="5">
    <source>
        <dbReference type="Proteomes" id="UP000297951"/>
    </source>
</evidence>
<evidence type="ECO:0000259" key="3">
    <source>
        <dbReference type="Pfam" id="PF04213"/>
    </source>
</evidence>
<reference evidence="4 5" key="1">
    <citation type="submission" date="2019-03" db="EMBL/GenBank/DDBJ databases">
        <title>Diversity of the mouse oral microbiome.</title>
        <authorList>
            <person name="Joseph S."/>
            <person name="Aduse-Opoku J."/>
            <person name="Curtis M."/>
            <person name="Wade W."/>
            <person name="Hashim A."/>
        </authorList>
    </citation>
    <scope>NUCLEOTIDE SEQUENCE [LARGE SCALE GENOMIC DNA]</scope>
    <source>
        <strain evidence="5">irhom_31</strain>
    </source>
</reference>
<dbReference type="NCBIfam" id="TIGR01167">
    <property type="entry name" value="LPXTG_anchor"/>
    <property type="match status" value="1"/>
</dbReference>
<evidence type="ECO:0000256" key="1">
    <source>
        <dbReference type="SAM" id="MobiDB-lite"/>
    </source>
</evidence>
<feature type="domain" description="Htaa" evidence="3">
    <location>
        <begin position="244"/>
        <end position="397"/>
    </location>
</feature>
<dbReference type="InterPro" id="IPR007331">
    <property type="entry name" value="Htaa"/>
</dbReference>
<dbReference type="EMBL" id="SPQC01000044">
    <property type="protein sequence ID" value="TFU20899.1"/>
    <property type="molecule type" value="Genomic_DNA"/>
</dbReference>
<feature type="region of interest" description="Disordered" evidence="1">
    <location>
        <begin position="176"/>
        <end position="221"/>
    </location>
</feature>
<comment type="caution">
    <text evidence="4">The sequence shown here is derived from an EMBL/GenBank/DDBJ whole genome shotgun (WGS) entry which is preliminary data.</text>
</comment>
<dbReference type="Pfam" id="PF04213">
    <property type="entry name" value="HtaA"/>
    <property type="match status" value="2"/>
</dbReference>
<keyword evidence="2" id="KW-0812">Transmembrane</keyword>
<dbReference type="AlphaFoldDB" id="A0A4Y9F2G0"/>
<feature type="domain" description="Htaa" evidence="3">
    <location>
        <begin position="17"/>
        <end position="163"/>
    </location>
</feature>
<keyword evidence="2" id="KW-1133">Transmembrane helix</keyword>
<protein>
    <submittedName>
        <fullName evidence="4">LPXTG cell wall anchor domain-containing protein</fullName>
    </submittedName>
</protein>
<dbReference type="RefSeq" id="WP_135013615.1">
    <property type="nucleotide sequence ID" value="NZ_JADGLK010000044.1"/>
</dbReference>
<organism evidence="4 5">
    <name type="scientific">Rothia nasimurium</name>
    <dbReference type="NCBI Taxonomy" id="85336"/>
    <lineage>
        <taxon>Bacteria</taxon>
        <taxon>Bacillati</taxon>
        <taxon>Actinomycetota</taxon>
        <taxon>Actinomycetes</taxon>
        <taxon>Micrococcales</taxon>
        <taxon>Micrococcaceae</taxon>
        <taxon>Rothia</taxon>
    </lineage>
</organism>